<dbReference type="OrthoDB" id="6380398at2759"/>
<dbReference type="PANTHER" id="PTHR24252:SF7">
    <property type="entry name" value="HYALIN"/>
    <property type="match status" value="1"/>
</dbReference>
<dbReference type="InterPro" id="IPR009003">
    <property type="entry name" value="Peptidase_S1_PA"/>
</dbReference>
<dbReference type="SMART" id="SM00020">
    <property type="entry name" value="Tryp_SPc"/>
    <property type="match status" value="1"/>
</dbReference>
<name>A0A556V6K3_BAGYA</name>
<dbReference type="Gene3D" id="2.40.10.10">
    <property type="entry name" value="Trypsin-like serine proteases"/>
    <property type="match status" value="2"/>
</dbReference>
<keyword evidence="4" id="KW-1185">Reference proteome</keyword>
<gene>
    <name evidence="3" type="ORF">Baya_13624</name>
</gene>
<dbReference type="EMBL" id="VCAZ01000135">
    <property type="protein sequence ID" value="TSW75983.1"/>
    <property type="molecule type" value="Genomic_DNA"/>
</dbReference>
<dbReference type="GO" id="GO:0004252">
    <property type="term" value="F:serine-type endopeptidase activity"/>
    <property type="evidence" value="ECO:0007669"/>
    <property type="project" value="InterPro"/>
</dbReference>
<dbReference type="PANTHER" id="PTHR24252">
    <property type="entry name" value="ACROSIN-RELATED"/>
    <property type="match status" value="1"/>
</dbReference>
<reference evidence="3 4" key="1">
    <citation type="journal article" date="2019" name="Genome Biol. Evol.">
        <title>Whole-Genome Sequencing of the Giant Devil Catfish, Bagarius yarrelli.</title>
        <authorList>
            <person name="Jiang W."/>
            <person name="Lv Y."/>
            <person name="Cheng L."/>
            <person name="Yang K."/>
            <person name="Chao B."/>
            <person name="Wang X."/>
            <person name="Li Y."/>
            <person name="Pan X."/>
            <person name="You X."/>
            <person name="Zhang Y."/>
            <person name="Yang J."/>
            <person name="Li J."/>
            <person name="Zhang X."/>
            <person name="Liu S."/>
            <person name="Sun C."/>
            <person name="Yang J."/>
            <person name="Shi Q."/>
        </authorList>
    </citation>
    <scope>NUCLEOTIDE SEQUENCE [LARGE SCALE GENOMIC DNA]</scope>
    <source>
        <strain evidence="3">JWS20170419001</strain>
        <tissue evidence="3">Muscle</tissue>
    </source>
</reference>
<sequence length="188" mass="20152">MLSELAATEQEEGVECGLAPLNNRIVGGKDAVAGAWPWQASLHSIFIGGHFCGGSLINKQWVLTAAHCFDSISDPRDLTVYLGKLTQENANPNEEVSVPIVSGNLCNKLLEPYEGPGSITSNMICAGNLAGGKDSCQQSKKWIQAGITSWGIGCAEPHLPGVYTMVSQYQSWITDIIKTNLPGFVKYP</sequence>
<dbReference type="Proteomes" id="UP000319801">
    <property type="component" value="Unassembled WGS sequence"/>
</dbReference>
<dbReference type="PROSITE" id="PS00134">
    <property type="entry name" value="TRYPSIN_HIS"/>
    <property type="match status" value="1"/>
</dbReference>
<dbReference type="SUPFAM" id="SSF50494">
    <property type="entry name" value="Trypsin-like serine proteases"/>
    <property type="match status" value="1"/>
</dbReference>
<dbReference type="InterPro" id="IPR043504">
    <property type="entry name" value="Peptidase_S1_PA_chymotrypsin"/>
</dbReference>
<dbReference type="CDD" id="cd00190">
    <property type="entry name" value="Tryp_SPc"/>
    <property type="match status" value="1"/>
</dbReference>
<dbReference type="FunFam" id="2.40.10.10:FF:000068">
    <property type="entry name" value="transmembrane protease serine 2"/>
    <property type="match status" value="1"/>
</dbReference>
<accession>A0A556V6K3</accession>
<organism evidence="3 4">
    <name type="scientific">Bagarius yarrelli</name>
    <name type="common">Goonch</name>
    <name type="synonym">Bagrus yarrelli</name>
    <dbReference type="NCBI Taxonomy" id="175774"/>
    <lineage>
        <taxon>Eukaryota</taxon>
        <taxon>Metazoa</taxon>
        <taxon>Chordata</taxon>
        <taxon>Craniata</taxon>
        <taxon>Vertebrata</taxon>
        <taxon>Euteleostomi</taxon>
        <taxon>Actinopterygii</taxon>
        <taxon>Neopterygii</taxon>
        <taxon>Teleostei</taxon>
        <taxon>Ostariophysi</taxon>
        <taxon>Siluriformes</taxon>
        <taxon>Sisoridae</taxon>
        <taxon>Sisorinae</taxon>
        <taxon>Bagarius</taxon>
    </lineage>
</organism>
<evidence type="ECO:0000259" key="2">
    <source>
        <dbReference type="PROSITE" id="PS50240"/>
    </source>
</evidence>
<dbReference type="PROSITE" id="PS50240">
    <property type="entry name" value="TRYPSIN_DOM"/>
    <property type="match status" value="1"/>
</dbReference>
<dbReference type="InterPro" id="IPR018114">
    <property type="entry name" value="TRYPSIN_HIS"/>
</dbReference>
<keyword evidence="1" id="KW-1015">Disulfide bond</keyword>
<proteinExistence type="predicted"/>
<dbReference type="Pfam" id="PF00089">
    <property type="entry name" value="Trypsin"/>
    <property type="match status" value="2"/>
</dbReference>
<dbReference type="AlphaFoldDB" id="A0A556V6K3"/>
<evidence type="ECO:0000313" key="4">
    <source>
        <dbReference type="Proteomes" id="UP000319801"/>
    </source>
</evidence>
<dbReference type="GO" id="GO:0006508">
    <property type="term" value="P:proteolysis"/>
    <property type="evidence" value="ECO:0007669"/>
    <property type="project" value="InterPro"/>
</dbReference>
<protein>
    <submittedName>
        <fullName evidence="3">Trypsin I-P1</fullName>
    </submittedName>
</protein>
<feature type="domain" description="Peptidase S1" evidence="2">
    <location>
        <begin position="25"/>
        <end position="178"/>
    </location>
</feature>
<dbReference type="InterPro" id="IPR001254">
    <property type="entry name" value="Trypsin_dom"/>
</dbReference>
<evidence type="ECO:0000313" key="3">
    <source>
        <dbReference type="EMBL" id="TSW75983.1"/>
    </source>
</evidence>
<evidence type="ECO:0000256" key="1">
    <source>
        <dbReference type="ARBA" id="ARBA00023157"/>
    </source>
</evidence>
<comment type="caution">
    <text evidence="3">The sequence shown here is derived from an EMBL/GenBank/DDBJ whole genome shotgun (WGS) entry which is preliminary data.</text>
</comment>